<proteinExistence type="predicted"/>
<evidence type="ECO:0000313" key="2">
    <source>
        <dbReference type="EMBL" id="CAD8649654.1"/>
    </source>
</evidence>
<gene>
    <name evidence="2" type="ORF">CCUR1050_LOCUS26195</name>
</gene>
<dbReference type="SUPFAM" id="SSF56399">
    <property type="entry name" value="ADP-ribosylation"/>
    <property type="match status" value="1"/>
</dbReference>
<dbReference type="AlphaFoldDB" id="A0A7S0QU27"/>
<dbReference type="Gene3D" id="3.90.176.10">
    <property type="entry name" value="Toxin ADP-ribosyltransferase, Chain A, domain 1"/>
    <property type="match status" value="1"/>
</dbReference>
<organism evidence="2">
    <name type="scientific">Cryptomonas curvata</name>
    <dbReference type="NCBI Taxonomy" id="233186"/>
    <lineage>
        <taxon>Eukaryota</taxon>
        <taxon>Cryptophyceae</taxon>
        <taxon>Cryptomonadales</taxon>
        <taxon>Cryptomonadaceae</taxon>
        <taxon>Cryptomonas</taxon>
    </lineage>
</organism>
<sequence length="341" mass="37764">MRPRAESTWQPQALNSSKEALTAVPPEAIFPRDTRQPKHLFVSARPVHEDRRLAAAAREISPPSYGVSRCTLLEGPAAGGVIPTLEDGRDGWRATRHLSDILERPIHKPLQSYAEFLPSKGCAEYVRCECATALPKIARLVDILVREGQAVATSILDLGHGRGLTPPQVFAIVCFTMDLRPFGAAPDENFYAALNAGLQRRNPRLLEQLAGYLHFFFSGLRNLPREPEDLFFRGVPVNTLQTVQEHYRAGVTVVWSGVTSTSRREEVALQFATDDDGEGIVFRISAFSAVSVESFSIYPEAEVFLEPNFKATVARPLYQDPAHPGFLFVDLVESRSAGYVF</sequence>
<protein>
    <recommendedName>
        <fullName evidence="3">Mono(ADP-ribosyl)transferase</fullName>
    </recommendedName>
</protein>
<accession>A0A7S0QU27</accession>
<evidence type="ECO:0000256" key="1">
    <source>
        <dbReference type="SAM" id="MobiDB-lite"/>
    </source>
</evidence>
<feature type="compositionally biased region" description="Polar residues" evidence="1">
    <location>
        <begin position="7"/>
        <end position="19"/>
    </location>
</feature>
<evidence type="ECO:0008006" key="3">
    <source>
        <dbReference type="Google" id="ProtNLM"/>
    </source>
</evidence>
<dbReference type="EMBL" id="HBEZ01047586">
    <property type="protein sequence ID" value="CAD8649654.1"/>
    <property type="molecule type" value="Transcribed_RNA"/>
</dbReference>
<reference evidence="2" key="1">
    <citation type="submission" date="2021-01" db="EMBL/GenBank/DDBJ databases">
        <authorList>
            <person name="Corre E."/>
            <person name="Pelletier E."/>
            <person name="Niang G."/>
            <person name="Scheremetjew M."/>
            <person name="Finn R."/>
            <person name="Kale V."/>
            <person name="Holt S."/>
            <person name="Cochrane G."/>
            <person name="Meng A."/>
            <person name="Brown T."/>
            <person name="Cohen L."/>
        </authorList>
    </citation>
    <scope>NUCLEOTIDE SEQUENCE</scope>
    <source>
        <strain evidence="2">CCAP979/52</strain>
    </source>
</reference>
<feature type="region of interest" description="Disordered" evidence="1">
    <location>
        <begin position="1"/>
        <end position="21"/>
    </location>
</feature>
<name>A0A7S0QU27_9CRYP</name>